<proteinExistence type="predicted"/>
<accession>A0A9Q0V0J8</accession>
<evidence type="ECO:0000313" key="2">
    <source>
        <dbReference type="Proteomes" id="UP001151532"/>
    </source>
</evidence>
<sequence length="92" mass="10447">MEKRVDQEHDPPQGKIFSSLACSFTFGSAHKSFVFIWSRKLHRGRATYSTDNDSSSNSSDKVLESEMALHFLVGKCRMKPIPNLLILFVTKI</sequence>
<keyword evidence="2" id="KW-1185">Reference proteome</keyword>
<gene>
    <name evidence="1" type="ORF">OIU79_000134</name>
</gene>
<dbReference type="EMBL" id="JAPFFK010000010">
    <property type="protein sequence ID" value="KAJ6739921.1"/>
    <property type="molecule type" value="Genomic_DNA"/>
</dbReference>
<protein>
    <submittedName>
        <fullName evidence="1">Uncharacterized protein</fullName>
    </submittedName>
</protein>
<dbReference type="AlphaFoldDB" id="A0A9Q0V0J8"/>
<dbReference type="Proteomes" id="UP001151532">
    <property type="component" value="Chromosome 7"/>
</dbReference>
<reference evidence="1" key="1">
    <citation type="submission" date="2022-11" db="EMBL/GenBank/DDBJ databases">
        <authorList>
            <person name="Hyden B.L."/>
            <person name="Feng K."/>
            <person name="Yates T."/>
            <person name="Jawdy S."/>
            <person name="Smart L.B."/>
            <person name="Muchero W."/>
        </authorList>
    </citation>
    <scope>NUCLEOTIDE SEQUENCE</scope>
    <source>
        <tissue evidence="1">Shoot tip</tissue>
    </source>
</reference>
<reference evidence="1" key="2">
    <citation type="journal article" date="2023" name="Int. J. Mol. Sci.">
        <title>De Novo Assembly and Annotation of 11 Diverse Shrub Willow (Salix) Genomes Reveals Novel Gene Organization in Sex-Linked Regions.</title>
        <authorList>
            <person name="Hyden B."/>
            <person name="Feng K."/>
            <person name="Yates T.B."/>
            <person name="Jawdy S."/>
            <person name="Cereghino C."/>
            <person name="Smart L.B."/>
            <person name="Muchero W."/>
        </authorList>
    </citation>
    <scope>NUCLEOTIDE SEQUENCE</scope>
    <source>
        <tissue evidence="1">Shoot tip</tissue>
    </source>
</reference>
<evidence type="ECO:0000313" key="1">
    <source>
        <dbReference type="EMBL" id="KAJ6739921.1"/>
    </source>
</evidence>
<organism evidence="1 2">
    <name type="scientific">Salix purpurea</name>
    <name type="common">Purple osier willow</name>
    <dbReference type="NCBI Taxonomy" id="77065"/>
    <lineage>
        <taxon>Eukaryota</taxon>
        <taxon>Viridiplantae</taxon>
        <taxon>Streptophyta</taxon>
        <taxon>Embryophyta</taxon>
        <taxon>Tracheophyta</taxon>
        <taxon>Spermatophyta</taxon>
        <taxon>Magnoliopsida</taxon>
        <taxon>eudicotyledons</taxon>
        <taxon>Gunneridae</taxon>
        <taxon>Pentapetalae</taxon>
        <taxon>rosids</taxon>
        <taxon>fabids</taxon>
        <taxon>Malpighiales</taxon>
        <taxon>Salicaceae</taxon>
        <taxon>Saliceae</taxon>
        <taxon>Salix</taxon>
    </lineage>
</organism>
<comment type="caution">
    <text evidence="1">The sequence shown here is derived from an EMBL/GenBank/DDBJ whole genome shotgun (WGS) entry which is preliminary data.</text>
</comment>
<name>A0A9Q0V0J8_SALPP</name>